<organism evidence="2 3">
    <name type="scientific">Candidatus Uhrbacteria bacterium RIFCSPLOWO2_01_FULL_47_24</name>
    <dbReference type="NCBI Taxonomy" id="1802401"/>
    <lineage>
        <taxon>Bacteria</taxon>
        <taxon>Candidatus Uhriibacteriota</taxon>
    </lineage>
</organism>
<dbReference type="STRING" id="1802401.A3B21_01615"/>
<dbReference type="AlphaFoldDB" id="A0A1F7US55"/>
<feature type="transmembrane region" description="Helical" evidence="1">
    <location>
        <begin position="83"/>
        <end position="102"/>
    </location>
</feature>
<evidence type="ECO:0000313" key="2">
    <source>
        <dbReference type="EMBL" id="OGL81076.1"/>
    </source>
</evidence>
<reference evidence="2 3" key="1">
    <citation type="journal article" date="2016" name="Nat. Commun.">
        <title>Thousands of microbial genomes shed light on interconnected biogeochemical processes in an aquifer system.</title>
        <authorList>
            <person name="Anantharaman K."/>
            <person name="Brown C.T."/>
            <person name="Hug L.A."/>
            <person name="Sharon I."/>
            <person name="Castelle C.J."/>
            <person name="Probst A.J."/>
            <person name="Thomas B.C."/>
            <person name="Singh A."/>
            <person name="Wilkins M.J."/>
            <person name="Karaoz U."/>
            <person name="Brodie E.L."/>
            <person name="Williams K.H."/>
            <person name="Hubbard S.S."/>
            <person name="Banfield J.F."/>
        </authorList>
    </citation>
    <scope>NUCLEOTIDE SEQUENCE [LARGE SCALE GENOMIC DNA]</scope>
</reference>
<keyword evidence="1" id="KW-0812">Transmembrane</keyword>
<evidence type="ECO:0000313" key="3">
    <source>
        <dbReference type="Proteomes" id="UP000176897"/>
    </source>
</evidence>
<proteinExistence type="predicted"/>
<feature type="transmembrane region" description="Helical" evidence="1">
    <location>
        <begin position="58"/>
        <end position="76"/>
    </location>
</feature>
<protein>
    <submittedName>
        <fullName evidence="2">Uncharacterized protein</fullName>
    </submittedName>
</protein>
<gene>
    <name evidence="2" type="ORF">A3B21_01615</name>
</gene>
<dbReference type="Proteomes" id="UP000176897">
    <property type="component" value="Unassembled WGS sequence"/>
</dbReference>
<comment type="caution">
    <text evidence="2">The sequence shown here is derived from an EMBL/GenBank/DDBJ whole genome shotgun (WGS) entry which is preliminary data.</text>
</comment>
<feature type="transmembrane region" description="Helical" evidence="1">
    <location>
        <begin position="108"/>
        <end position="125"/>
    </location>
</feature>
<evidence type="ECO:0000256" key="1">
    <source>
        <dbReference type="SAM" id="Phobius"/>
    </source>
</evidence>
<feature type="transmembrane region" description="Helical" evidence="1">
    <location>
        <begin position="30"/>
        <end position="52"/>
    </location>
</feature>
<feature type="transmembrane region" description="Helical" evidence="1">
    <location>
        <begin position="146"/>
        <end position="165"/>
    </location>
</feature>
<sequence length="344" mass="36885">MQISANWFSRGSKISGCASILGSWQICHNVCTSLIALLATFGIALQGMPLLFLNRFQWSLWIAAVALFGVLLTIRVGMRMRCITTRGMIGNSGLLLAGLPFAGEWVGGARTAGLVLVLGVLAWYLKDLIVKRVETGWVVDFVEQGRKVAGGLVGMVAVVGVLFTVHNPSQIPSPAPIAVGAPSPAGRGQGEGRMKFTLFDVAHAKELMDKNGDGQCDVCGMDIDQCIESGMMQCTMDPEAKIGLLGSKHSHAAFQAFRNGAPLNLEPYARIMDSSGSGTGSSFMHIEGPDFNRLHMHATGVPLQMFFNSIGMSTPNAQVIVNGKEIERGLEFVFQDEDAIEVIL</sequence>
<keyword evidence="1" id="KW-1133">Transmembrane helix</keyword>
<name>A0A1F7US55_9BACT</name>
<dbReference type="EMBL" id="MGEJ01000010">
    <property type="protein sequence ID" value="OGL81076.1"/>
    <property type="molecule type" value="Genomic_DNA"/>
</dbReference>
<accession>A0A1F7US55</accession>
<keyword evidence="1" id="KW-0472">Membrane</keyword>